<dbReference type="SUPFAM" id="SSF88713">
    <property type="entry name" value="Glycoside hydrolase/deacetylase"/>
    <property type="match status" value="1"/>
</dbReference>
<feature type="repeat" description="Cell wall-binding" evidence="4">
    <location>
        <begin position="242"/>
        <end position="261"/>
    </location>
</feature>
<dbReference type="PROSITE" id="PS51170">
    <property type="entry name" value="CW"/>
    <property type="match status" value="1"/>
</dbReference>
<dbReference type="InterPro" id="IPR011330">
    <property type="entry name" value="Glyco_hydro/deAcase_b/a-brl"/>
</dbReference>
<dbReference type="InterPro" id="IPR050248">
    <property type="entry name" value="Polysacc_deacetylase_ArnD"/>
</dbReference>
<dbReference type="Gene3D" id="3.20.20.370">
    <property type="entry name" value="Glycoside hydrolase/deacetylase"/>
    <property type="match status" value="1"/>
</dbReference>
<evidence type="ECO:0000256" key="1">
    <source>
        <dbReference type="ARBA" id="ARBA00022723"/>
    </source>
</evidence>
<dbReference type="PROSITE" id="PS51677">
    <property type="entry name" value="NODB"/>
    <property type="match status" value="1"/>
</dbReference>
<comment type="caution">
    <text evidence="6">The sequence shown here is derived from an EMBL/GenBank/DDBJ whole genome shotgun (WGS) entry which is preliminary data.</text>
</comment>
<feature type="domain" description="NodB homology" evidence="5">
    <location>
        <begin position="294"/>
        <end position="467"/>
    </location>
</feature>
<evidence type="ECO:0000313" key="7">
    <source>
        <dbReference type="Proteomes" id="UP000758652"/>
    </source>
</evidence>
<sequence>MNRKRNSIGTELRGRMHRRRRRSLAVRLLVAAAILFTCAGAAGAVFALSGFGRRARIQISTSDREVYVGEEQPPLLAEVTSDTERYNKRIRLDKKKKLTAEELVSRLEKGEGISLVCDADLSMEGTYPVRIELDGELKEKLGKDWRKKVQLQVREGTLTVKNPVGRWKDERFQRYDGSWVTDGFVTWQKKSYYFDSAGEKAVGWREIAGARYFFDDSGAMEAGQWKDGEDGRYYLGEDGRALTGWQEIEGSRYYFDQKGKMAVGDVYMGLSLYSFGGDGKFLSVKESMVDPSRPMVALTFDDGPGKRTGEILDQLKKYGAHATFFMLGEKVSSYPELVKRMKDTGCELGNHSYDHADLTKLDAGAVSSQVQRTNDRIREAAGTSATVMRPPYGAINSTVSGNVGMPMILWNIDTLDWNTRDAKKTVDTVMSSVDDGDIILMHDIHTESVDAALELIPKLQEAGYQLVTVSELAAAKNTALVNGKSYTDF</sequence>
<keyword evidence="2" id="KW-0677">Repeat</keyword>
<keyword evidence="7" id="KW-1185">Reference proteome</keyword>
<dbReference type="Proteomes" id="UP000758652">
    <property type="component" value="Unassembled WGS sequence"/>
</dbReference>
<dbReference type="PANTHER" id="PTHR10587">
    <property type="entry name" value="GLYCOSYL TRANSFERASE-RELATED"/>
    <property type="match status" value="1"/>
</dbReference>
<dbReference type="InterPro" id="IPR002509">
    <property type="entry name" value="NODB_dom"/>
</dbReference>
<dbReference type="RefSeq" id="WP_226395220.1">
    <property type="nucleotide sequence ID" value="NZ_JADCKL010000010.1"/>
</dbReference>
<evidence type="ECO:0000256" key="2">
    <source>
        <dbReference type="ARBA" id="ARBA00022737"/>
    </source>
</evidence>
<keyword evidence="1" id="KW-0479">Metal-binding</keyword>
<evidence type="ECO:0000313" key="6">
    <source>
        <dbReference type="EMBL" id="MBE5063784.1"/>
    </source>
</evidence>
<protein>
    <submittedName>
        <fullName evidence="6">Polysaccharide deacetylase family protein</fullName>
    </submittedName>
</protein>
<dbReference type="Pfam" id="PF01473">
    <property type="entry name" value="Choline_bind_1"/>
    <property type="match status" value="1"/>
</dbReference>
<dbReference type="Gene3D" id="2.10.270.10">
    <property type="entry name" value="Cholin Binding"/>
    <property type="match status" value="2"/>
</dbReference>
<dbReference type="PANTHER" id="PTHR10587:SF133">
    <property type="entry name" value="CHITIN DEACETYLASE 1-RELATED"/>
    <property type="match status" value="1"/>
</dbReference>
<name>A0ABR9RLE0_9FIRM</name>
<organism evidence="6 7">
    <name type="scientific">Claveliimonas monacensis</name>
    <dbReference type="NCBI Taxonomy" id="2779351"/>
    <lineage>
        <taxon>Bacteria</taxon>
        <taxon>Bacillati</taxon>
        <taxon>Bacillota</taxon>
        <taxon>Clostridia</taxon>
        <taxon>Lachnospirales</taxon>
        <taxon>Lachnospiraceae</taxon>
        <taxon>Claveliimonas</taxon>
    </lineage>
</organism>
<dbReference type="Pfam" id="PF01522">
    <property type="entry name" value="Polysacc_deac_1"/>
    <property type="match status" value="1"/>
</dbReference>
<dbReference type="EMBL" id="JADCKL010000010">
    <property type="protein sequence ID" value="MBE5063784.1"/>
    <property type="molecule type" value="Genomic_DNA"/>
</dbReference>
<evidence type="ECO:0000259" key="5">
    <source>
        <dbReference type="PROSITE" id="PS51677"/>
    </source>
</evidence>
<evidence type="ECO:0000256" key="4">
    <source>
        <dbReference type="PROSITE-ProRule" id="PRU00591"/>
    </source>
</evidence>
<dbReference type="Pfam" id="PF19127">
    <property type="entry name" value="Choline_bind_3"/>
    <property type="match status" value="1"/>
</dbReference>
<gene>
    <name evidence="6" type="ORF">INF30_11005</name>
</gene>
<keyword evidence="3" id="KW-0378">Hydrolase</keyword>
<dbReference type="CDD" id="cd10954">
    <property type="entry name" value="CE4_CtAXE_like"/>
    <property type="match status" value="1"/>
</dbReference>
<dbReference type="SUPFAM" id="SSF69360">
    <property type="entry name" value="Cell wall binding repeat"/>
    <property type="match status" value="1"/>
</dbReference>
<reference evidence="6 7" key="1">
    <citation type="submission" date="2020-10" db="EMBL/GenBank/DDBJ databases">
        <title>ChiBAC.</title>
        <authorList>
            <person name="Zenner C."/>
            <person name="Hitch T.C.A."/>
            <person name="Clavel T."/>
        </authorList>
    </citation>
    <scope>NUCLEOTIDE SEQUENCE [LARGE SCALE GENOMIC DNA]</scope>
    <source>
        <strain evidence="6 7">DSM 108991</strain>
    </source>
</reference>
<accession>A0ABR9RLE0</accession>
<proteinExistence type="predicted"/>
<evidence type="ECO:0000256" key="3">
    <source>
        <dbReference type="ARBA" id="ARBA00022801"/>
    </source>
</evidence>
<dbReference type="InterPro" id="IPR018337">
    <property type="entry name" value="Cell_wall/Cho-bd_repeat"/>
</dbReference>